<dbReference type="AlphaFoldDB" id="A0A7W4W9V9"/>
<evidence type="ECO:0000313" key="2">
    <source>
        <dbReference type="Proteomes" id="UP000535937"/>
    </source>
</evidence>
<evidence type="ECO:0008006" key="3">
    <source>
        <dbReference type="Google" id="ProtNLM"/>
    </source>
</evidence>
<proteinExistence type="predicted"/>
<evidence type="ECO:0000313" key="1">
    <source>
        <dbReference type="EMBL" id="MBB3060377.1"/>
    </source>
</evidence>
<reference evidence="1 2" key="1">
    <citation type="submission" date="2020-08" db="EMBL/GenBank/DDBJ databases">
        <title>Genomic Encyclopedia of Type Strains, Phase III (KMG-III): the genomes of soil and plant-associated and newly described type strains.</title>
        <authorList>
            <person name="Whitman W."/>
        </authorList>
    </citation>
    <scope>NUCLEOTIDE SEQUENCE [LARGE SCALE GENOMIC DNA]</scope>
    <source>
        <strain evidence="1 2">CECT 8799</strain>
    </source>
</reference>
<accession>A0A7W4W9V9</accession>
<dbReference type="Pfam" id="PF06258">
    <property type="entry name" value="Mito_fiss_Elm1"/>
    <property type="match status" value="1"/>
</dbReference>
<dbReference type="Proteomes" id="UP000535937">
    <property type="component" value="Unassembled WGS sequence"/>
</dbReference>
<dbReference type="EMBL" id="JACHWZ010000004">
    <property type="protein sequence ID" value="MBB3060377.1"/>
    <property type="molecule type" value="Genomic_DNA"/>
</dbReference>
<organism evidence="1 2">
    <name type="scientific">Microbulbifer rhizosphaerae</name>
    <dbReference type="NCBI Taxonomy" id="1562603"/>
    <lineage>
        <taxon>Bacteria</taxon>
        <taxon>Pseudomonadati</taxon>
        <taxon>Pseudomonadota</taxon>
        <taxon>Gammaproteobacteria</taxon>
        <taxon>Cellvibrionales</taxon>
        <taxon>Microbulbiferaceae</taxon>
        <taxon>Microbulbifer</taxon>
    </lineage>
</organism>
<sequence>MRILILSDGIPGHVNQARGLADWLRHSGRSVSVHEADCRLRFKWLRRPLAFSCNRLERFPTPARWILRCYRIQLPTQPADLIVSAGGNTSFANSVLARYWQCHNIFIGSLRHLSCKNFSALLTLEAVAGSPPNNLVMDFAPARVGNGRIEPNRWALLLGGDGSGYRYRRQDWTTLLRWARECAEENDIRWIVAGSRRSPGYLRQLCDRHLPESFVAASCWPGDSSPSLADTIPSAERIFCTEDSMTMLSESINLARPLTSLRPQSVSMPDRYRWALEKFEDMGLIERVAIGELNAGYRSGKNSGVQEEIISAAHRRLINQLWELIHPQAVKMVRATPPTPTR</sequence>
<comment type="caution">
    <text evidence="1">The sequence shown here is derived from an EMBL/GenBank/DDBJ whole genome shotgun (WGS) entry which is preliminary data.</text>
</comment>
<dbReference type="RefSeq" id="WP_183457698.1">
    <property type="nucleotide sequence ID" value="NZ_JACHWZ010000004.1"/>
</dbReference>
<dbReference type="InterPro" id="IPR009367">
    <property type="entry name" value="Elm1-like"/>
</dbReference>
<name>A0A7W4W9V9_9GAMM</name>
<keyword evidence="2" id="KW-1185">Reference proteome</keyword>
<protein>
    <recommendedName>
        <fullName evidence="3">Fission protein ELM1</fullName>
    </recommendedName>
</protein>
<gene>
    <name evidence="1" type="ORF">FHS09_001192</name>
</gene>